<name>A0A395H7N3_9EURO</name>
<dbReference type="Proteomes" id="UP000249402">
    <property type="component" value="Unassembled WGS sequence"/>
</dbReference>
<feature type="compositionally biased region" description="Polar residues" evidence="1">
    <location>
        <begin position="68"/>
        <end position="83"/>
    </location>
</feature>
<feature type="compositionally biased region" description="Basic and acidic residues" evidence="1">
    <location>
        <begin position="30"/>
        <end position="40"/>
    </location>
</feature>
<evidence type="ECO:0000313" key="2">
    <source>
        <dbReference type="EMBL" id="RAL03569.1"/>
    </source>
</evidence>
<proteinExistence type="predicted"/>
<dbReference type="GeneID" id="37223813"/>
<dbReference type="RefSeq" id="XP_025577896.1">
    <property type="nucleotide sequence ID" value="XM_025718948.1"/>
</dbReference>
<sequence length="83" mass="9643">MMVYSSGVSNNPKLQISSRDLLESVNMTREEIERREEGIEKKRKRGKTDRKEKVKRVQRKENYKNGKKSQGLSLTVVTDQCAN</sequence>
<accession>A0A395H7N3</accession>
<organism evidence="2 3">
    <name type="scientific">Aspergillus ibericus CBS 121593</name>
    <dbReference type="NCBI Taxonomy" id="1448316"/>
    <lineage>
        <taxon>Eukaryota</taxon>
        <taxon>Fungi</taxon>
        <taxon>Dikarya</taxon>
        <taxon>Ascomycota</taxon>
        <taxon>Pezizomycotina</taxon>
        <taxon>Eurotiomycetes</taxon>
        <taxon>Eurotiomycetidae</taxon>
        <taxon>Eurotiales</taxon>
        <taxon>Aspergillaceae</taxon>
        <taxon>Aspergillus</taxon>
        <taxon>Aspergillus subgen. Circumdati</taxon>
    </lineage>
</organism>
<feature type="compositionally biased region" description="Basic residues" evidence="1">
    <location>
        <begin position="41"/>
        <end position="58"/>
    </location>
</feature>
<keyword evidence="3" id="KW-1185">Reference proteome</keyword>
<feature type="region of interest" description="Disordered" evidence="1">
    <location>
        <begin position="30"/>
        <end position="83"/>
    </location>
</feature>
<dbReference type="AlphaFoldDB" id="A0A395H7N3"/>
<dbReference type="VEuPathDB" id="FungiDB:BO80DRAFT_423006"/>
<dbReference type="EMBL" id="KZ824427">
    <property type="protein sequence ID" value="RAL03569.1"/>
    <property type="molecule type" value="Genomic_DNA"/>
</dbReference>
<feature type="non-terminal residue" evidence="2">
    <location>
        <position position="83"/>
    </location>
</feature>
<evidence type="ECO:0000313" key="3">
    <source>
        <dbReference type="Proteomes" id="UP000249402"/>
    </source>
</evidence>
<gene>
    <name evidence="2" type="ORF">BO80DRAFT_423006</name>
</gene>
<evidence type="ECO:0000256" key="1">
    <source>
        <dbReference type="SAM" id="MobiDB-lite"/>
    </source>
</evidence>
<protein>
    <submittedName>
        <fullName evidence="2">Uncharacterized protein</fullName>
    </submittedName>
</protein>
<reference evidence="2 3" key="1">
    <citation type="submission" date="2018-02" db="EMBL/GenBank/DDBJ databases">
        <title>The genomes of Aspergillus section Nigri reveals drivers in fungal speciation.</title>
        <authorList>
            <consortium name="DOE Joint Genome Institute"/>
            <person name="Vesth T.C."/>
            <person name="Nybo J."/>
            <person name="Theobald S."/>
            <person name="Brandl J."/>
            <person name="Frisvad J.C."/>
            <person name="Nielsen K.F."/>
            <person name="Lyhne E.K."/>
            <person name="Kogle M.E."/>
            <person name="Kuo A."/>
            <person name="Riley R."/>
            <person name="Clum A."/>
            <person name="Nolan M."/>
            <person name="Lipzen A."/>
            <person name="Salamov A."/>
            <person name="Henrissat B."/>
            <person name="Wiebenga A."/>
            <person name="De vries R.P."/>
            <person name="Grigoriev I.V."/>
            <person name="Mortensen U.H."/>
            <person name="Andersen M.R."/>
            <person name="Baker S.E."/>
        </authorList>
    </citation>
    <scope>NUCLEOTIDE SEQUENCE [LARGE SCALE GENOMIC DNA]</scope>
    <source>
        <strain evidence="2 3">CBS 121593</strain>
    </source>
</reference>